<dbReference type="InterPro" id="IPR018550">
    <property type="entry name" value="Lipid-A_deacylase-rel"/>
</dbReference>
<dbReference type="Pfam" id="PF09411">
    <property type="entry name" value="PagL"/>
    <property type="match status" value="1"/>
</dbReference>
<dbReference type="Proteomes" id="UP000236641">
    <property type="component" value="Unassembled WGS sequence"/>
</dbReference>
<organism evidence="1 2">
    <name type="scientific">Hanstruepera neustonica</name>
    <dbReference type="NCBI Taxonomy" id="1445657"/>
    <lineage>
        <taxon>Bacteria</taxon>
        <taxon>Pseudomonadati</taxon>
        <taxon>Bacteroidota</taxon>
        <taxon>Flavobacteriia</taxon>
        <taxon>Flavobacteriales</taxon>
        <taxon>Flavobacteriaceae</taxon>
        <taxon>Hanstruepera</taxon>
    </lineage>
</organism>
<dbReference type="EMBL" id="POWF01000007">
    <property type="protein sequence ID" value="PNQ72570.1"/>
    <property type="molecule type" value="Genomic_DNA"/>
</dbReference>
<proteinExistence type="predicted"/>
<comment type="caution">
    <text evidence="1">The sequence shown here is derived from an EMBL/GenBank/DDBJ whole genome shotgun (WGS) entry which is preliminary data.</text>
</comment>
<evidence type="ECO:0000313" key="2">
    <source>
        <dbReference type="Proteomes" id="UP000236641"/>
    </source>
</evidence>
<evidence type="ECO:0000313" key="1">
    <source>
        <dbReference type="EMBL" id="PNQ72570.1"/>
    </source>
</evidence>
<dbReference type="AlphaFoldDB" id="A0A2K1DX08"/>
<reference evidence="1 2" key="1">
    <citation type="submission" date="2018-01" db="EMBL/GenBank/DDBJ databases">
        <title>The draft genome of Hanstruepera neustonica JCM19743.</title>
        <authorList>
            <person name="He R.-H."/>
            <person name="Du Z.-J."/>
        </authorList>
    </citation>
    <scope>NUCLEOTIDE SEQUENCE [LARGE SCALE GENOMIC DNA]</scope>
    <source>
        <strain evidence="1 2">JCM19743</strain>
    </source>
</reference>
<keyword evidence="2" id="KW-1185">Reference proteome</keyword>
<gene>
    <name evidence="1" type="ORF">C1T31_10470</name>
</gene>
<dbReference type="OrthoDB" id="627554at2"/>
<name>A0A2K1DX08_9FLAO</name>
<dbReference type="RefSeq" id="WP_103052452.1">
    <property type="nucleotide sequence ID" value="NZ_POWF01000007.1"/>
</dbReference>
<protein>
    <submittedName>
        <fullName evidence="1">Deacylase</fullName>
    </submittedName>
</protein>
<accession>A0A2K1DX08</accession>
<dbReference type="Gene3D" id="2.40.160.20">
    <property type="match status" value="1"/>
</dbReference>
<sequence>MKHLLTLIVLLQVILVFGQEPAVPNKLYLTPELLFGITGEANTGFPETKLQKQLSLNVAWNNSQNAQTWARLLNAPKTGLSLGFTDFGNPDAVGYAVSVLPFMEFGLFKKQTFHIHVGTGFSYFNTQYDPVRNPNNKAISTDFTWSFKLLTYYSVFRTQHINWRLAAGYFHHSNGHIKLPNQGLNSFLVSISAEIGVVKQLHNTVLDDVAVDAESKGTQQYYAWRFGYGKNALSRTFNDANPVYTFSGEYGKIFNGIYKVGIGFYYRFYQNYYNYIVDNESLVQDGQEFDHFKERPFWSASNLGLSINGELLLNHVGIEVQVGFNVYKPAYALDWRINQGWEIVPREIPENSNIELGEYNTYYHIKHLISSRLGLKYYLIGTQKQPKHNLYVGAFINANLGQADFTEIAMGYVHTFKKASL</sequence>